<feature type="region of interest" description="Disordered" evidence="6">
    <location>
        <begin position="65"/>
        <end position="91"/>
    </location>
</feature>
<comment type="caution">
    <text evidence="8">The sequence shown here is derived from an EMBL/GenBank/DDBJ whole genome shotgun (WGS) entry which is preliminary data.</text>
</comment>
<dbReference type="GO" id="GO:0006979">
    <property type="term" value="P:response to oxidative stress"/>
    <property type="evidence" value="ECO:0007669"/>
    <property type="project" value="TreeGrafter"/>
</dbReference>
<feature type="domain" description="TLDc" evidence="7">
    <location>
        <begin position="138"/>
        <end position="345"/>
    </location>
</feature>
<evidence type="ECO:0000256" key="6">
    <source>
        <dbReference type="SAM" id="MobiDB-lite"/>
    </source>
</evidence>
<dbReference type="PANTHER" id="PTHR23354:SF62">
    <property type="entry name" value="MUSTARD, ISOFORM V"/>
    <property type="match status" value="1"/>
</dbReference>
<dbReference type="Proteomes" id="UP001172159">
    <property type="component" value="Unassembled WGS sequence"/>
</dbReference>
<feature type="region of interest" description="Disordered" evidence="6">
    <location>
        <begin position="1"/>
        <end position="42"/>
    </location>
</feature>
<feature type="compositionally biased region" description="Low complexity" evidence="6">
    <location>
        <begin position="20"/>
        <end position="31"/>
    </location>
</feature>
<sequence length="346" mass="37756">MSFYASSTSQKSHNLHNRQSPDPDSSPASSPGAITPTTTHTENAGSSYFSNFFWGGLFRRFSSEPSPSLLTESSPPTLRHAHTYQPDGEDDSMNLGKGMDGMYTPPHFHHRVPSPMGVPQLEPLQLLGFSARTRTEARLLTSAIAEEVRNLVPTRLGIVDEWNLVYSLDQDGASLATLYDKCERYRGKRVGFVLTVRDTEGGTFGAYLSDVPHIAPNYFGTGECFLWRASVQAPLPPPPSLIDNEDTPDLARSTTIKAEPNAASDQINAQSIRFKAFPYSGVNEYYMLCGQQFLSVGAGDGRFGLWVDSGLEKGVSSTCQTFGNEPLSDEGEKFGVLGVELWVIGA</sequence>
<dbReference type="EMBL" id="JAUKTV010000015">
    <property type="protein sequence ID" value="KAK0714310.1"/>
    <property type="molecule type" value="Genomic_DNA"/>
</dbReference>
<keyword evidence="9" id="KW-1185">Reference proteome</keyword>
<feature type="compositionally biased region" description="Low complexity" evidence="6">
    <location>
        <begin position="65"/>
        <end position="78"/>
    </location>
</feature>
<evidence type="ECO:0000259" key="7">
    <source>
        <dbReference type="PROSITE" id="PS51886"/>
    </source>
</evidence>
<dbReference type="PROSITE" id="PS51886">
    <property type="entry name" value="TLDC"/>
    <property type="match status" value="1"/>
</dbReference>
<keyword evidence="3" id="KW-0496">Mitochondrion</keyword>
<protein>
    <recommendedName>
        <fullName evidence="5">Oxidation resistance protein 1</fullName>
    </recommendedName>
</protein>
<comment type="similarity">
    <text evidence="2">Belongs to the OXR1 family.</text>
</comment>
<dbReference type="GO" id="GO:0005739">
    <property type="term" value="C:mitochondrion"/>
    <property type="evidence" value="ECO:0007669"/>
    <property type="project" value="UniProtKB-SubCell"/>
</dbReference>
<evidence type="ECO:0000313" key="9">
    <source>
        <dbReference type="Proteomes" id="UP001172159"/>
    </source>
</evidence>
<gene>
    <name evidence="8" type="ORF">B0T21DRAFT_352238</name>
</gene>
<dbReference type="GO" id="GO:0005634">
    <property type="term" value="C:nucleus"/>
    <property type="evidence" value="ECO:0007669"/>
    <property type="project" value="TreeGrafter"/>
</dbReference>
<evidence type="ECO:0000256" key="2">
    <source>
        <dbReference type="ARBA" id="ARBA00009540"/>
    </source>
</evidence>
<comment type="subcellular location">
    <subcellularLocation>
        <location evidence="1">Mitochondrion</location>
    </subcellularLocation>
</comment>
<accession>A0AA40AEF7</accession>
<evidence type="ECO:0000256" key="4">
    <source>
        <dbReference type="ARBA" id="ARBA00037112"/>
    </source>
</evidence>
<dbReference type="PANTHER" id="PTHR23354">
    <property type="entry name" value="NUCLEOLAR PROTEIN 7/ESTROGEN RECEPTOR COACTIVATOR-RELATED"/>
    <property type="match status" value="1"/>
</dbReference>
<name>A0AA40AEF7_9PEZI</name>
<evidence type="ECO:0000256" key="3">
    <source>
        <dbReference type="ARBA" id="ARBA00023128"/>
    </source>
</evidence>
<evidence type="ECO:0000256" key="1">
    <source>
        <dbReference type="ARBA" id="ARBA00004173"/>
    </source>
</evidence>
<comment type="function">
    <text evidence="4">May be involved in protection from oxidative damage.</text>
</comment>
<dbReference type="InterPro" id="IPR006571">
    <property type="entry name" value="TLDc_dom"/>
</dbReference>
<evidence type="ECO:0000313" key="8">
    <source>
        <dbReference type="EMBL" id="KAK0714310.1"/>
    </source>
</evidence>
<dbReference type="SMART" id="SM00584">
    <property type="entry name" value="TLDc"/>
    <property type="match status" value="1"/>
</dbReference>
<organism evidence="8 9">
    <name type="scientific">Apiosordaria backusii</name>
    <dbReference type="NCBI Taxonomy" id="314023"/>
    <lineage>
        <taxon>Eukaryota</taxon>
        <taxon>Fungi</taxon>
        <taxon>Dikarya</taxon>
        <taxon>Ascomycota</taxon>
        <taxon>Pezizomycotina</taxon>
        <taxon>Sordariomycetes</taxon>
        <taxon>Sordariomycetidae</taxon>
        <taxon>Sordariales</taxon>
        <taxon>Lasiosphaeriaceae</taxon>
        <taxon>Apiosordaria</taxon>
    </lineage>
</organism>
<reference evidence="8" key="1">
    <citation type="submission" date="2023-06" db="EMBL/GenBank/DDBJ databases">
        <title>Genome-scale phylogeny and comparative genomics of the fungal order Sordariales.</title>
        <authorList>
            <consortium name="Lawrence Berkeley National Laboratory"/>
            <person name="Hensen N."/>
            <person name="Bonometti L."/>
            <person name="Westerberg I."/>
            <person name="Brannstrom I.O."/>
            <person name="Guillou S."/>
            <person name="Cros-Aarteil S."/>
            <person name="Calhoun S."/>
            <person name="Haridas S."/>
            <person name="Kuo A."/>
            <person name="Mondo S."/>
            <person name="Pangilinan J."/>
            <person name="Riley R."/>
            <person name="Labutti K."/>
            <person name="Andreopoulos B."/>
            <person name="Lipzen A."/>
            <person name="Chen C."/>
            <person name="Yanf M."/>
            <person name="Daum C."/>
            <person name="Ng V."/>
            <person name="Clum A."/>
            <person name="Steindorff A."/>
            <person name="Ohm R."/>
            <person name="Martin F."/>
            <person name="Silar P."/>
            <person name="Natvig D."/>
            <person name="Lalanne C."/>
            <person name="Gautier V."/>
            <person name="Ament-Velasquez S.L."/>
            <person name="Kruys A."/>
            <person name="Hutchinson M.I."/>
            <person name="Powell A.J."/>
            <person name="Barry K."/>
            <person name="Miller A.N."/>
            <person name="Grigoriev I.V."/>
            <person name="Debuchy R."/>
            <person name="Gladieux P."/>
            <person name="Thoren M.H."/>
            <person name="Johannesson H."/>
        </authorList>
    </citation>
    <scope>NUCLEOTIDE SEQUENCE</scope>
    <source>
        <strain evidence="8">CBS 540.89</strain>
    </source>
</reference>
<proteinExistence type="inferred from homology"/>
<dbReference type="Pfam" id="PF07534">
    <property type="entry name" value="TLD"/>
    <property type="match status" value="2"/>
</dbReference>
<evidence type="ECO:0000256" key="5">
    <source>
        <dbReference type="ARBA" id="ARBA00040604"/>
    </source>
</evidence>
<feature type="compositionally biased region" description="Polar residues" evidence="6">
    <location>
        <begin position="1"/>
        <end position="12"/>
    </location>
</feature>
<dbReference type="AlphaFoldDB" id="A0AA40AEF7"/>